<reference evidence="3" key="1">
    <citation type="journal article" date="2015" name="Nat. Genet.">
        <title>The genome and transcriptome of the zoonotic hookworm Ancylostoma ceylanicum identify infection-specific gene families.</title>
        <authorList>
            <person name="Schwarz E.M."/>
            <person name="Hu Y."/>
            <person name="Antoshechkin I."/>
            <person name="Miller M.M."/>
            <person name="Sternberg P.W."/>
            <person name="Aroian R.V."/>
        </authorList>
    </citation>
    <scope>NUCLEOTIDE SEQUENCE</scope>
    <source>
        <strain evidence="3">HY135</strain>
    </source>
</reference>
<comment type="caution">
    <text evidence="2">The sequence shown here is derived from an EMBL/GenBank/DDBJ whole genome shotgun (WGS) entry which is preliminary data.</text>
</comment>
<dbReference type="Proteomes" id="UP000024635">
    <property type="component" value="Unassembled WGS sequence"/>
</dbReference>
<protein>
    <submittedName>
        <fullName evidence="2">Uncharacterized protein</fullName>
    </submittedName>
</protein>
<name>A0A016TKV2_9BILA</name>
<evidence type="ECO:0000313" key="3">
    <source>
        <dbReference type="Proteomes" id="UP000024635"/>
    </source>
</evidence>
<dbReference type="OrthoDB" id="5868322at2759"/>
<proteinExistence type="predicted"/>
<dbReference type="AlphaFoldDB" id="A0A016TKV2"/>
<gene>
    <name evidence="2" type="primary">Acey_s0094.g2690</name>
    <name evidence="2" type="ORF">Y032_0094g2690</name>
</gene>
<keyword evidence="3" id="KW-1185">Reference proteome</keyword>
<sequence>MVNEIHGEDEQDTSESSEERAKASVPCYPSFRKDDDPYKLAREVKYKQLQELERIQQTYPFRNIGETSRGVDNRVVCAFCDEMGRHFSDPCAQVIKGAERCDIIMRKGLCKHCLGTCPLDRCRFPRRECWYCTRIQGTMINDLIPYDEGHHRALCPVPDARSAVRERINELQRRIKDWLPAV</sequence>
<dbReference type="EMBL" id="JARK01001430">
    <property type="protein sequence ID" value="EYC03321.1"/>
    <property type="molecule type" value="Genomic_DNA"/>
</dbReference>
<evidence type="ECO:0000256" key="1">
    <source>
        <dbReference type="SAM" id="MobiDB-lite"/>
    </source>
</evidence>
<organism evidence="2 3">
    <name type="scientific">Ancylostoma ceylanicum</name>
    <dbReference type="NCBI Taxonomy" id="53326"/>
    <lineage>
        <taxon>Eukaryota</taxon>
        <taxon>Metazoa</taxon>
        <taxon>Ecdysozoa</taxon>
        <taxon>Nematoda</taxon>
        <taxon>Chromadorea</taxon>
        <taxon>Rhabditida</taxon>
        <taxon>Rhabditina</taxon>
        <taxon>Rhabditomorpha</taxon>
        <taxon>Strongyloidea</taxon>
        <taxon>Ancylostomatidae</taxon>
        <taxon>Ancylostomatinae</taxon>
        <taxon>Ancylostoma</taxon>
    </lineage>
</organism>
<evidence type="ECO:0000313" key="2">
    <source>
        <dbReference type="EMBL" id="EYC03321.1"/>
    </source>
</evidence>
<accession>A0A016TKV2</accession>
<feature type="region of interest" description="Disordered" evidence="1">
    <location>
        <begin position="1"/>
        <end position="30"/>
    </location>
</feature>